<comment type="similarity">
    <text evidence="1">Belongs to the glycosyl hydrolase 25 family.</text>
</comment>
<sequence>MRKKKKDNLGRRVLNQIFSIRGVYILIVISLITLYPVYVSDGQKWTYIESFGIKLPLRYTIHGIDVSHHNNEIDWHKVKHSTDDNVEISFCFIKATEGEDLKDQDFSKNWREAKKTGLIRGAYHFYVPSANPVEQAQNFIESVNLKEGDFVPVLDFEVQGSSKRVRAKLLENVKTFINLIENHYGVKPIIYTNGHIYRQYIKGNFDSYPLWIADYQSQKLEGYSDSKLMFWQHSTDGTVDGISGNVDFNVFVASKSHLEDICIKSTH</sequence>
<name>A0ABM5N688_EMTOG</name>
<dbReference type="InterPro" id="IPR018077">
    <property type="entry name" value="Glyco_hydro_fam25_subgr"/>
</dbReference>
<dbReference type="RefSeq" id="WP_015030735.1">
    <property type="nucleotide sequence ID" value="NC_018748.1"/>
</dbReference>
<evidence type="ECO:0000256" key="4">
    <source>
        <dbReference type="SAM" id="Phobius"/>
    </source>
</evidence>
<keyword evidence="6" id="KW-1185">Reference proteome</keyword>
<accession>A0ABM5N688</accession>
<keyword evidence="3" id="KW-0326">Glycosidase</keyword>
<dbReference type="GO" id="GO:0016787">
    <property type="term" value="F:hydrolase activity"/>
    <property type="evidence" value="ECO:0007669"/>
    <property type="project" value="UniProtKB-KW"/>
</dbReference>
<dbReference type="PANTHER" id="PTHR34135:SF2">
    <property type="entry name" value="LYSOZYME"/>
    <property type="match status" value="1"/>
</dbReference>
<evidence type="ECO:0000313" key="5">
    <source>
        <dbReference type="EMBL" id="AFK05047.1"/>
    </source>
</evidence>
<dbReference type="InterPro" id="IPR002053">
    <property type="entry name" value="Glyco_hydro_25"/>
</dbReference>
<organism evidence="5 6">
    <name type="scientific">Emticicia oligotrophica (strain DSM 17448 / CIP 109782 / MTCC 6937 / GPTSA100-15)</name>
    <dbReference type="NCBI Taxonomy" id="929562"/>
    <lineage>
        <taxon>Bacteria</taxon>
        <taxon>Pseudomonadati</taxon>
        <taxon>Bacteroidota</taxon>
        <taxon>Cytophagia</taxon>
        <taxon>Cytophagales</taxon>
        <taxon>Leadbetterellaceae</taxon>
        <taxon>Emticicia</taxon>
    </lineage>
</organism>
<evidence type="ECO:0000256" key="2">
    <source>
        <dbReference type="ARBA" id="ARBA00022801"/>
    </source>
</evidence>
<dbReference type="Gene3D" id="3.20.20.80">
    <property type="entry name" value="Glycosidases"/>
    <property type="match status" value="1"/>
</dbReference>
<dbReference type="SMART" id="SM00641">
    <property type="entry name" value="Glyco_25"/>
    <property type="match status" value="1"/>
</dbReference>
<proteinExistence type="inferred from homology"/>
<dbReference type="PROSITE" id="PS51904">
    <property type="entry name" value="GLYCOSYL_HYDROL_F25_2"/>
    <property type="match status" value="1"/>
</dbReference>
<dbReference type="Proteomes" id="UP000002875">
    <property type="component" value="Chromosome"/>
</dbReference>
<reference evidence="5 6" key="1">
    <citation type="submission" date="2011-07" db="EMBL/GenBank/DDBJ databases">
        <title>The complete genome of chromosome of Emticicia oligotrophica DSM 17448.</title>
        <authorList>
            <consortium name="US DOE Joint Genome Institute (JGI-PGF)"/>
            <person name="Lucas S."/>
            <person name="Han J."/>
            <person name="Lapidus A."/>
            <person name="Bruce D."/>
            <person name="Goodwin L."/>
            <person name="Pitluck S."/>
            <person name="Peters L."/>
            <person name="Kyrpides N."/>
            <person name="Mavromatis K."/>
            <person name="Ivanova N."/>
            <person name="Ovchinnikova G."/>
            <person name="Teshima H."/>
            <person name="Detter J.C."/>
            <person name="Tapia R."/>
            <person name="Han C."/>
            <person name="Land M."/>
            <person name="Hauser L."/>
            <person name="Markowitz V."/>
            <person name="Cheng J.-F."/>
            <person name="Hugenholtz P."/>
            <person name="Woyke T."/>
            <person name="Wu D."/>
            <person name="Tindall B."/>
            <person name="Pomrenke H."/>
            <person name="Brambilla E."/>
            <person name="Klenk H.-P."/>
            <person name="Eisen J.A."/>
        </authorList>
    </citation>
    <scope>NUCLEOTIDE SEQUENCE [LARGE SCALE GENOMIC DNA]</scope>
    <source>
        <strain evidence="5 6">DSM 17448</strain>
    </source>
</reference>
<feature type="transmembrane region" description="Helical" evidence="4">
    <location>
        <begin position="21"/>
        <end position="38"/>
    </location>
</feature>
<evidence type="ECO:0000256" key="1">
    <source>
        <dbReference type="ARBA" id="ARBA00010646"/>
    </source>
</evidence>
<dbReference type="PANTHER" id="PTHR34135">
    <property type="entry name" value="LYSOZYME"/>
    <property type="match status" value="1"/>
</dbReference>
<keyword evidence="4" id="KW-0812">Transmembrane</keyword>
<keyword evidence="2 5" id="KW-0378">Hydrolase</keyword>
<evidence type="ECO:0000313" key="6">
    <source>
        <dbReference type="Proteomes" id="UP000002875"/>
    </source>
</evidence>
<keyword evidence="4" id="KW-0472">Membrane</keyword>
<evidence type="ECO:0000256" key="3">
    <source>
        <dbReference type="ARBA" id="ARBA00023295"/>
    </source>
</evidence>
<gene>
    <name evidence="5" type="ordered locus">Emtol_3921</name>
</gene>
<dbReference type="SUPFAM" id="SSF51445">
    <property type="entry name" value="(Trans)glycosidases"/>
    <property type="match status" value="1"/>
</dbReference>
<protein>
    <submittedName>
        <fullName evidence="5">Glycoside hydrolase family 25</fullName>
    </submittedName>
</protein>
<dbReference type="EMBL" id="CP002961">
    <property type="protein sequence ID" value="AFK05047.1"/>
    <property type="molecule type" value="Genomic_DNA"/>
</dbReference>
<dbReference type="InterPro" id="IPR017853">
    <property type="entry name" value="GH"/>
</dbReference>
<keyword evidence="4" id="KW-1133">Transmembrane helix</keyword>
<dbReference type="Pfam" id="PF01183">
    <property type="entry name" value="Glyco_hydro_25"/>
    <property type="match status" value="1"/>
</dbReference>